<evidence type="ECO:0000256" key="4">
    <source>
        <dbReference type="ARBA" id="ARBA00023125"/>
    </source>
</evidence>
<dbReference type="InterPro" id="IPR038969">
    <property type="entry name" value="FEN"/>
</dbReference>
<evidence type="ECO:0000256" key="2">
    <source>
        <dbReference type="ARBA" id="ARBA00022801"/>
    </source>
</evidence>
<dbReference type="CDD" id="cd09898">
    <property type="entry name" value="H3TH_53EXO"/>
    <property type="match status" value="1"/>
</dbReference>
<evidence type="ECO:0000256" key="1">
    <source>
        <dbReference type="ARBA" id="ARBA00022722"/>
    </source>
</evidence>
<dbReference type="InterPro" id="IPR036279">
    <property type="entry name" value="5-3_exonuclease_C_sf"/>
</dbReference>
<organism evidence="8 9">
    <name type="scientific">Conexibacter stalactiti</name>
    <dbReference type="NCBI Taxonomy" id="1940611"/>
    <lineage>
        <taxon>Bacteria</taxon>
        <taxon>Bacillati</taxon>
        <taxon>Actinomycetota</taxon>
        <taxon>Thermoleophilia</taxon>
        <taxon>Solirubrobacterales</taxon>
        <taxon>Conexibacteraceae</taxon>
        <taxon>Conexibacter</taxon>
    </lineage>
</organism>
<evidence type="ECO:0000256" key="5">
    <source>
        <dbReference type="ARBA" id="ARBA00049957"/>
    </source>
</evidence>
<dbReference type="InterPro" id="IPR020046">
    <property type="entry name" value="5-3_exonucl_a-hlix_arch_N"/>
</dbReference>
<dbReference type="InterPro" id="IPR008918">
    <property type="entry name" value="HhH2"/>
</dbReference>
<dbReference type="Proteomes" id="UP001284601">
    <property type="component" value="Unassembled WGS sequence"/>
</dbReference>
<feature type="domain" description="5'-3' exonuclease" evidence="7">
    <location>
        <begin position="3"/>
        <end position="265"/>
    </location>
</feature>
<keyword evidence="4" id="KW-0238">DNA-binding</keyword>
<gene>
    <name evidence="8" type="ORF">R7226_03305</name>
</gene>
<proteinExistence type="predicted"/>
<dbReference type="RefSeq" id="WP_318595607.1">
    <property type="nucleotide sequence ID" value="NZ_JAWSTH010000004.1"/>
</dbReference>
<evidence type="ECO:0000259" key="7">
    <source>
        <dbReference type="SMART" id="SM00475"/>
    </source>
</evidence>
<reference evidence="9" key="1">
    <citation type="submission" date="2023-07" db="EMBL/GenBank/DDBJ databases">
        <title>Conexibacter stalactiti sp. nov., isolated from stalactites in a lava cave and emended description of the genus Conexibacter.</title>
        <authorList>
            <person name="Lee S.D."/>
        </authorList>
    </citation>
    <scope>NUCLEOTIDE SEQUENCE [LARGE SCALE GENOMIC DNA]</scope>
    <source>
        <strain evidence="9">KCTC 39840</strain>
    </source>
</reference>
<keyword evidence="2" id="KW-0378">Hydrolase</keyword>
<keyword evidence="1" id="KW-0540">Nuclease</keyword>
<dbReference type="GO" id="GO:0004527">
    <property type="term" value="F:exonuclease activity"/>
    <property type="evidence" value="ECO:0007669"/>
    <property type="project" value="UniProtKB-KW"/>
</dbReference>
<comment type="function">
    <text evidence="5">5'-3' exonuclease acting preferentially on double-stranded DNA.</text>
</comment>
<name>A0ABU4HJ54_9ACTN</name>
<dbReference type="InterPro" id="IPR020045">
    <property type="entry name" value="DNA_polI_H3TH"/>
</dbReference>
<dbReference type="Gene3D" id="1.10.150.20">
    <property type="entry name" value="5' to 3' exonuclease, C-terminal subdomain"/>
    <property type="match status" value="1"/>
</dbReference>
<accession>A0ABU4HJ54</accession>
<dbReference type="PANTHER" id="PTHR42646:SF2">
    <property type="entry name" value="5'-3' EXONUCLEASE FAMILY PROTEIN"/>
    <property type="match status" value="1"/>
</dbReference>
<dbReference type="CDD" id="cd09859">
    <property type="entry name" value="PIN_53EXO"/>
    <property type="match status" value="1"/>
</dbReference>
<dbReference type="InterPro" id="IPR002421">
    <property type="entry name" value="5-3_exonuclease"/>
</dbReference>
<evidence type="ECO:0000256" key="6">
    <source>
        <dbReference type="ARBA" id="ARBA00050026"/>
    </source>
</evidence>
<keyword evidence="3 8" id="KW-0269">Exonuclease</keyword>
<evidence type="ECO:0000313" key="8">
    <source>
        <dbReference type="EMBL" id="MDW5593348.1"/>
    </source>
</evidence>
<comment type="caution">
    <text evidence="8">The sequence shown here is derived from an EMBL/GenBank/DDBJ whole genome shotgun (WGS) entry which is preliminary data.</text>
</comment>
<keyword evidence="9" id="KW-1185">Reference proteome</keyword>
<evidence type="ECO:0000256" key="3">
    <source>
        <dbReference type="ARBA" id="ARBA00022839"/>
    </source>
</evidence>
<dbReference type="InterPro" id="IPR029060">
    <property type="entry name" value="PIN-like_dom_sf"/>
</dbReference>
<dbReference type="Gene3D" id="3.40.50.1010">
    <property type="entry name" value="5'-nuclease"/>
    <property type="match status" value="1"/>
</dbReference>
<dbReference type="Pfam" id="PF01367">
    <property type="entry name" value="5_3_exonuc"/>
    <property type="match status" value="1"/>
</dbReference>
<dbReference type="PANTHER" id="PTHR42646">
    <property type="entry name" value="FLAP ENDONUCLEASE XNI"/>
    <property type="match status" value="1"/>
</dbReference>
<dbReference type="Pfam" id="PF02739">
    <property type="entry name" value="5_3_exonuc_N"/>
    <property type="match status" value="1"/>
</dbReference>
<dbReference type="SMART" id="SM00279">
    <property type="entry name" value="HhH2"/>
    <property type="match status" value="1"/>
</dbReference>
<sequence>MPAPLLAVDAPSLLYRAWFALPDKITGVDGMPVNALLGATNAILRIVADRRPRAVVICNGAEAARYRVERYGGYHADRPPVPDGLAAQFARAGELFEGFGWTLAGTDELEADDLLHSFALSEVEAGGEALLMTGDRDMFQCATDAVTVLYLKTGVRGFEPMTPAAVEQRYGIPPALVPDFIALRGDPSDGLPGARGIGEKGAADLLRRHGSLEAALADPDGERPRVARALREQAGELRDYLAIATLQRVEVPRPADRPLDLAGGADAAEALGMNRLARRLRDAGDPSRL</sequence>
<dbReference type="SMART" id="SM00475">
    <property type="entry name" value="53EXOc"/>
    <property type="match status" value="1"/>
</dbReference>
<protein>
    <recommendedName>
        <fullName evidence="6">5'-3' exonuclease</fullName>
    </recommendedName>
</protein>
<evidence type="ECO:0000313" key="9">
    <source>
        <dbReference type="Proteomes" id="UP001284601"/>
    </source>
</evidence>
<dbReference type="SUPFAM" id="SSF47807">
    <property type="entry name" value="5' to 3' exonuclease, C-terminal subdomain"/>
    <property type="match status" value="1"/>
</dbReference>
<dbReference type="EMBL" id="JAWSTH010000004">
    <property type="protein sequence ID" value="MDW5593348.1"/>
    <property type="molecule type" value="Genomic_DNA"/>
</dbReference>
<dbReference type="SUPFAM" id="SSF88723">
    <property type="entry name" value="PIN domain-like"/>
    <property type="match status" value="1"/>
</dbReference>